<dbReference type="GO" id="GO:0003735">
    <property type="term" value="F:structural constituent of ribosome"/>
    <property type="evidence" value="ECO:0007669"/>
    <property type="project" value="InterPro"/>
</dbReference>
<dbReference type="SUPFAM" id="SSF54843">
    <property type="entry name" value="Ribosomal protein L22"/>
    <property type="match status" value="1"/>
</dbReference>
<dbReference type="PANTHER" id="PTHR13501">
    <property type="entry name" value="CHLOROPLAST 50S RIBOSOMAL PROTEIN L22-RELATED"/>
    <property type="match status" value="1"/>
</dbReference>
<dbReference type="InterPro" id="IPR047867">
    <property type="entry name" value="Ribosomal_uL22_bac/org-type"/>
</dbReference>
<keyword evidence="2 7" id="KW-0699">rRNA-binding</keyword>
<dbReference type="Proteomes" id="UP000230557">
    <property type="component" value="Unassembled WGS sequence"/>
</dbReference>
<evidence type="ECO:0000256" key="5">
    <source>
        <dbReference type="ARBA" id="ARBA00023274"/>
    </source>
</evidence>
<evidence type="ECO:0000256" key="9">
    <source>
        <dbReference type="RuleBase" id="RU004006"/>
    </source>
</evidence>
<evidence type="ECO:0000256" key="3">
    <source>
        <dbReference type="ARBA" id="ARBA00022884"/>
    </source>
</evidence>
<evidence type="ECO:0000256" key="11">
    <source>
        <dbReference type="SAM" id="MobiDB-lite"/>
    </source>
</evidence>
<evidence type="ECO:0000256" key="8">
    <source>
        <dbReference type="RuleBase" id="RU004005"/>
    </source>
</evidence>
<dbReference type="InterPro" id="IPR036394">
    <property type="entry name" value="Ribosomal_uL22_sf"/>
</dbReference>
<dbReference type="InterPro" id="IPR001063">
    <property type="entry name" value="Ribosomal_uL22"/>
</dbReference>
<organism evidence="12 13">
    <name type="scientific">Candidatus Doudnabacteria bacterium CG10_big_fil_rev_8_21_14_0_10_41_10</name>
    <dbReference type="NCBI Taxonomy" id="1974551"/>
    <lineage>
        <taxon>Bacteria</taxon>
        <taxon>Candidatus Doudnaibacteriota</taxon>
    </lineage>
</organism>
<evidence type="ECO:0000313" key="13">
    <source>
        <dbReference type="Proteomes" id="UP000230557"/>
    </source>
</evidence>
<dbReference type="GO" id="GO:0006412">
    <property type="term" value="P:translation"/>
    <property type="evidence" value="ECO:0007669"/>
    <property type="project" value="UniProtKB-UniRule"/>
</dbReference>
<accession>A0A2H0VDH8</accession>
<dbReference type="HAMAP" id="MF_01331_B">
    <property type="entry name" value="Ribosomal_uL22_B"/>
    <property type="match status" value="1"/>
</dbReference>
<dbReference type="CDD" id="cd00336">
    <property type="entry name" value="Ribosomal_L22"/>
    <property type="match status" value="1"/>
</dbReference>
<feature type="compositionally biased region" description="Basic and acidic residues" evidence="11">
    <location>
        <begin position="141"/>
        <end position="160"/>
    </location>
</feature>
<dbReference type="Pfam" id="PF00237">
    <property type="entry name" value="Ribosomal_L22"/>
    <property type="match status" value="1"/>
</dbReference>
<evidence type="ECO:0000256" key="7">
    <source>
        <dbReference type="HAMAP-Rule" id="MF_01331"/>
    </source>
</evidence>
<dbReference type="NCBIfam" id="TIGR01044">
    <property type="entry name" value="rplV_bact"/>
    <property type="match status" value="1"/>
</dbReference>
<feature type="region of interest" description="Disordered" evidence="11">
    <location>
        <begin position="141"/>
        <end position="176"/>
    </location>
</feature>
<keyword evidence="4 7" id="KW-0689">Ribosomal protein</keyword>
<dbReference type="GO" id="GO:0022625">
    <property type="term" value="C:cytosolic large ribosomal subunit"/>
    <property type="evidence" value="ECO:0007669"/>
    <property type="project" value="TreeGrafter"/>
</dbReference>
<comment type="caution">
    <text evidence="12">The sequence shown here is derived from an EMBL/GenBank/DDBJ whole genome shotgun (WGS) entry which is preliminary data.</text>
</comment>
<dbReference type="GO" id="GO:0019843">
    <property type="term" value="F:rRNA binding"/>
    <property type="evidence" value="ECO:0007669"/>
    <property type="project" value="UniProtKB-UniRule"/>
</dbReference>
<name>A0A2H0VDH8_9BACT</name>
<keyword evidence="5 7" id="KW-0687">Ribonucleoprotein</keyword>
<evidence type="ECO:0000256" key="1">
    <source>
        <dbReference type="ARBA" id="ARBA00009451"/>
    </source>
</evidence>
<proteinExistence type="inferred from homology"/>
<dbReference type="InterPro" id="IPR005727">
    <property type="entry name" value="Ribosomal_uL22_bac/chlpt-type"/>
</dbReference>
<gene>
    <name evidence="7" type="primary">rplV</name>
    <name evidence="12" type="ORF">COT91_02865</name>
</gene>
<keyword evidence="3 7" id="KW-0694">RNA-binding</keyword>
<evidence type="ECO:0000256" key="4">
    <source>
        <dbReference type="ARBA" id="ARBA00022980"/>
    </source>
</evidence>
<reference evidence="13" key="1">
    <citation type="submission" date="2017-09" db="EMBL/GenBank/DDBJ databases">
        <title>Depth-based differentiation of microbial function through sediment-hosted aquifers and enrichment of novel symbionts in the deep terrestrial subsurface.</title>
        <authorList>
            <person name="Probst A.J."/>
            <person name="Ladd B."/>
            <person name="Jarett J.K."/>
            <person name="Geller-Mcgrath D.E."/>
            <person name="Sieber C.M.K."/>
            <person name="Emerson J.B."/>
            <person name="Anantharaman K."/>
            <person name="Thomas B.C."/>
            <person name="Malmstrom R."/>
            <person name="Stieglmeier M."/>
            <person name="Klingl A."/>
            <person name="Woyke T."/>
            <person name="Ryan C.M."/>
            <person name="Banfield J.F."/>
        </authorList>
    </citation>
    <scope>NUCLEOTIDE SEQUENCE [LARGE SCALE GENOMIC DNA]</scope>
</reference>
<comment type="subunit">
    <text evidence="7 9">Part of the 50S ribosomal subunit.</text>
</comment>
<evidence type="ECO:0000313" key="12">
    <source>
        <dbReference type="EMBL" id="PIR97131.1"/>
    </source>
</evidence>
<dbReference type="Gene3D" id="3.90.470.10">
    <property type="entry name" value="Ribosomal protein L22/L17"/>
    <property type="match status" value="1"/>
</dbReference>
<sequence>MTDKVEQKNIEVKARIGDLRISPRKVRLVTDLLKKKTVAEAKGQLRLLSKKSAKPILKLINSAVANAVHNFQMNPDKLRIQNLTVDAGQVTLRFRPRAQGRVSPVRHRTSIVQIVLVDDPKIKVKTRKILKPVVKEKVTQKDEIESDEKLAKEGIKEDQAKNLPLQPKGQVPDLKRGKGIRKGFVDIKKRLFNRKTNA</sequence>
<evidence type="ECO:0000256" key="6">
    <source>
        <dbReference type="ARBA" id="ARBA00035207"/>
    </source>
</evidence>
<dbReference type="PANTHER" id="PTHR13501:SF8">
    <property type="entry name" value="LARGE RIBOSOMAL SUBUNIT PROTEIN UL22M"/>
    <property type="match status" value="1"/>
</dbReference>
<evidence type="ECO:0000256" key="2">
    <source>
        <dbReference type="ARBA" id="ARBA00022730"/>
    </source>
</evidence>
<comment type="function">
    <text evidence="7">The globular domain of the protein is located near the polypeptide exit tunnel on the outside of the subunit, while an extended beta-hairpin is found that lines the wall of the exit tunnel in the center of the 70S ribosome.</text>
</comment>
<dbReference type="AlphaFoldDB" id="A0A2H0VDH8"/>
<comment type="function">
    <text evidence="7 10">This protein binds specifically to 23S rRNA; its binding is stimulated by other ribosomal proteins, e.g., L4, L17, and L20. It is important during the early stages of 50S assembly. It makes multiple contacts with different domains of the 23S rRNA in the assembled 50S subunit and ribosome.</text>
</comment>
<dbReference type="EMBL" id="PFAJ01000042">
    <property type="protein sequence ID" value="PIR97131.1"/>
    <property type="molecule type" value="Genomic_DNA"/>
</dbReference>
<protein>
    <recommendedName>
        <fullName evidence="6 7">Large ribosomal subunit protein uL22</fullName>
    </recommendedName>
</protein>
<evidence type="ECO:0000256" key="10">
    <source>
        <dbReference type="RuleBase" id="RU004008"/>
    </source>
</evidence>
<comment type="similarity">
    <text evidence="1 7 8">Belongs to the universal ribosomal protein uL22 family.</text>
</comment>